<reference evidence="1" key="1">
    <citation type="submission" date="2022-10" db="EMBL/GenBank/DDBJ databases">
        <title>Culturing micro-colonial fungi from biological soil crusts in the Mojave desert and describing Neophaeococcomyces mojavensis, and introducing the new genera and species Taxawa tesnikishii.</title>
        <authorList>
            <person name="Kurbessoian T."/>
            <person name="Stajich J.E."/>
        </authorList>
    </citation>
    <scope>NUCLEOTIDE SEQUENCE</scope>
    <source>
        <strain evidence="1">JES_112</strain>
    </source>
</reference>
<evidence type="ECO:0000313" key="2">
    <source>
        <dbReference type="Proteomes" id="UP001172386"/>
    </source>
</evidence>
<protein>
    <submittedName>
        <fullName evidence="1">Multicopy suppressor of BFA (Brefeldin A)</fullName>
    </submittedName>
</protein>
<dbReference type="EMBL" id="JAPDRQ010000358">
    <property type="protein sequence ID" value="KAJ9650308.1"/>
    <property type="molecule type" value="Genomic_DNA"/>
</dbReference>
<organism evidence="1 2">
    <name type="scientific">Neophaeococcomyces mojaviensis</name>
    <dbReference type="NCBI Taxonomy" id="3383035"/>
    <lineage>
        <taxon>Eukaryota</taxon>
        <taxon>Fungi</taxon>
        <taxon>Dikarya</taxon>
        <taxon>Ascomycota</taxon>
        <taxon>Pezizomycotina</taxon>
        <taxon>Eurotiomycetes</taxon>
        <taxon>Chaetothyriomycetidae</taxon>
        <taxon>Chaetothyriales</taxon>
        <taxon>Chaetothyriales incertae sedis</taxon>
        <taxon>Neophaeococcomyces</taxon>
    </lineage>
</organism>
<name>A0ACC2ZSC4_9EURO</name>
<keyword evidence="2" id="KW-1185">Reference proteome</keyword>
<proteinExistence type="predicted"/>
<evidence type="ECO:0000313" key="1">
    <source>
        <dbReference type="EMBL" id="KAJ9650308.1"/>
    </source>
</evidence>
<dbReference type="Proteomes" id="UP001172386">
    <property type="component" value="Unassembled WGS sequence"/>
</dbReference>
<accession>A0ACC2ZSC4</accession>
<comment type="caution">
    <text evidence="1">The sequence shown here is derived from an EMBL/GenBank/DDBJ whole genome shotgun (WGS) entry which is preliminary data.</text>
</comment>
<sequence>MADTATAPATEAGLKRPEKPDEAKFKSDLAEAEKAHKAAQADFNAARAKLDGARPGKGGAGNDRWQQLVDEQKEIRAKQGTHKTSRQTQQSKFDANDREIKNLIAQQKDARSRVGFKSADEIEQKIKSMMAQVDSGKMSLVEEKKTLTEVSNLRRQMKSFGGLDELQTKIDAKKNENAELKKTFDNAETKALSEKYEANQKELDDIKANRDDVNKNFDKLKAERETLYEKQQGTWKAMQELKDKYYQQRKEYKEFEDKIYQQRREKQKAERDAYEKDKRKKIAEEKLEEASAPAFVDEISKAERIIRHFDSSYGAAEDDKGPSKYAASAQRSVDESGFKGMSVMKKEEEDFFVGAGSKKKGKGAKKGAAADKSFNLSIDLIEGLGEVGVPTPNSQSEIPATIEKLKEKVAAWKRDQKSQTEKNIEKAKQEIERLEKEADEATASSASAPPSRARGQRQDRSKKVNQKDIGIDNSGREVNVDADAEREAEKDGLADATKELKAAKLEDDENEEVATA</sequence>
<gene>
    <name evidence="1" type="primary">BFR1</name>
    <name evidence="1" type="ORF">H2198_010387</name>
</gene>